<evidence type="ECO:0000313" key="7">
    <source>
        <dbReference type="Proteomes" id="UP001642464"/>
    </source>
</evidence>
<evidence type="ECO:0000313" key="6">
    <source>
        <dbReference type="EMBL" id="CAK9049412.1"/>
    </source>
</evidence>
<evidence type="ECO:0000256" key="2">
    <source>
        <dbReference type="ARBA" id="ARBA00022980"/>
    </source>
</evidence>
<evidence type="ECO:0000259" key="5">
    <source>
        <dbReference type="Pfam" id="PF01775"/>
    </source>
</evidence>
<name>A0ABP0MFD2_9DINO</name>
<protein>
    <recommendedName>
        <fullName evidence="4">60S ribosomal protein L18a</fullName>
    </recommendedName>
</protein>
<dbReference type="GO" id="GO:0005840">
    <property type="term" value="C:ribosome"/>
    <property type="evidence" value="ECO:0007669"/>
    <property type="project" value="UniProtKB-KW"/>
</dbReference>
<comment type="similarity">
    <text evidence="1 4">Belongs to the eukaryotic ribosomal protein eL20 family.</text>
</comment>
<evidence type="ECO:0000256" key="3">
    <source>
        <dbReference type="ARBA" id="ARBA00023274"/>
    </source>
</evidence>
<dbReference type="HAMAP" id="MF_00273">
    <property type="entry name" value="Ribosomal_eL20"/>
    <property type="match status" value="1"/>
</dbReference>
<keyword evidence="3 4" id="KW-0687">Ribonucleoprotein</keyword>
<evidence type="ECO:0000256" key="1">
    <source>
        <dbReference type="ARBA" id="ARBA00009362"/>
    </source>
</evidence>
<comment type="caution">
    <text evidence="6">The sequence shown here is derived from an EMBL/GenBank/DDBJ whole genome shotgun (WGS) entry which is preliminary data.</text>
</comment>
<dbReference type="Gene3D" id="3.10.20.10">
    <property type="match status" value="2"/>
</dbReference>
<evidence type="ECO:0000256" key="4">
    <source>
        <dbReference type="PIRNR" id="PIRNR002190"/>
    </source>
</evidence>
<dbReference type="PIRSF" id="PIRSF002190">
    <property type="entry name" value="Ribosomal_L18a"/>
    <property type="match status" value="1"/>
</dbReference>
<sequence>MKVKHFQVIGRKAPTESDPTPQLYRMQVFAPNRVTAKSRFWYFLHQYKKMKKTTGEILSVNQIHEKNSRLVKNFAITLRYNSRSGTHNMTKEYRDVTLVGAVTQMYEEMAGLHRARKESIQIISTAVIPASECKRSSVTQFHDSKLRFPLPHRRPRVAKDFAKTFMPYRPTTFAG</sequence>
<reference evidence="6 7" key="1">
    <citation type="submission" date="2024-02" db="EMBL/GenBank/DDBJ databases">
        <authorList>
            <person name="Chen Y."/>
            <person name="Shah S."/>
            <person name="Dougan E. K."/>
            <person name="Thang M."/>
            <person name="Chan C."/>
        </authorList>
    </citation>
    <scope>NUCLEOTIDE SEQUENCE [LARGE SCALE GENOMIC DNA]</scope>
</reference>
<gene>
    <name evidence="6" type="ORF">SCF082_LOCUS27393</name>
</gene>
<dbReference type="InterPro" id="IPR028877">
    <property type="entry name" value="Ribosomal_eL20"/>
</dbReference>
<dbReference type="InterPro" id="IPR021138">
    <property type="entry name" value="Ribosomal_eL20_eukaryotes"/>
</dbReference>
<proteinExistence type="inferred from homology"/>
<dbReference type="InterPro" id="IPR023573">
    <property type="entry name" value="Ribosomal_eL20_dom"/>
</dbReference>
<feature type="domain" description="Large ribosomal subunit protein eL20" evidence="5">
    <location>
        <begin position="3"/>
        <end position="124"/>
    </location>
</feature>
<organism evidence="6 7">
    <name type="scientific">Durusdinium trenchii</name>
    <dbReference type="NCBI Taxonomy" id="1381693"/>
    <lineage>
        <taxon>Eukaryota</taxon>
        <taxon>Sar</taxon>
        <taxon>Alveolata</taxon>
        <taxon>Dinophyceae</taxon>
        <taxon>Suessiales</taxon>
        <taxon>Symbiodiniaceae</taxon>
        <taxon>Durusdinium</taxon>
    </lineage>
</organism>
<accession>A0ABP0MFD2</accession>
<keyword evidence="7" id="KW-1185">Reference proteome</keyword>
<dbReference type="SUPFAM" id="SSF160374">
    <property type="entry name" value="RplX-like"/>
    <property type="match status" value="1"/>
</dbReference>
<dbReference type="Proteomes" id="UP001642464">
    <property type="component" value="Unassembled WGS sequence"/>
</dbReference>
<dbReference type="Pfam" id="PF01775">
    <property type="entry name" value="Ribosomal_L18A"/>
    <property type="match status" value="1"/>
</dbReference>
<dbReference type="PANTHER" id="PTHR10052">
    <property type="entry name" value="60S RIBOSOMAL PROTEIN L18A"/>
    <property type="match status" value="1"/>
</dbReference>
<keyword evidence="2 4" id="KW-0689">Ribosomal protein</keyword>
<dbReference type="EMBL" id="CAXAMM010021138">
    <property type="protein sequence ID" value="CAK9049412.1"/>
    <property type="molecule type" value="Genomic_DNA"/>
</dbReference>